<feature type="disulfide bond" evidence="2">
    <location>
        <begin position="152"/>
        <end position="166"/>
    </location>
</feature>
<feature type="signal peptide" evidence="3">
    <location>
        <begin position="1"/>
        <end position="25"/>
    </location>
</feature>
<proteinExistence type="predicted"/>
<dbReference type="EMBL" id="BOOW01000041">
    <property type="protein sequence ID" value="GII95955.1"/>
    <property type="molecule type" value="Genomic_DNA"/>
</dbReference>
<dbReference type="GO" id="GO:0019433">
    <property type="term" value="P:triglyceride catabolic process"/>
    <property type="evidence" value="ECO:0007669"/>
    <property type="project" value="TreeGrafter"/>
</dbReference>
<dbReference type="RefSeq" id="WP_204030991.1">
    <property type="nucleotide sequence ID" value="NZ_BOOW01000041.1"/>
</dbReference>
<keyword evidence="2" id="KW-1015">Disulfide bond</keyword>
<dbReference type="PANTHER" id="PTHR37981">
    <property type="entry name" value="LIPASE 2"/>
    <property type="match status" value="1"/>
</dbReference>
<sequence>MPGSRVRAALVGVAVCAMYTTIAAAAPSTRAYSWVALGDSFTAGVVQAAGKEFEPVRDGCARTSLAYPQVIADRLGAVLKLTNVSCANARISHIAKEEQEPAGRHAPPISADPDRPFGPVAVQLDAVRPNTNLVSVGVGSGTLGFGDILVKCMELGAEARGEGSPCKTHFQAELPRRLTELREQYDEMLTAIHDKAPYAKVITVGYPYIIPHDAKKCVYGSFTGFGTITWADLAWLRTRVLEPLNTAISQVTEEQGDIHVDLYEPGRKHSVCDKANGQNWVDGLYSRYPDSPALIHPNAKGHADTANRVEDALLIAVGLD</sequence>
<gene>
    <name evidence="5" type="ORF">Ssi02_61860</name>
</gene>
<organism evidence="5 6">
    <name type="scientific">Sinosporangium siamense</name>
    <dbReference type="NCBI Taxonomy" id="1367973"/>
    <lineage>
        <taxon>Bacteria</taxon>
        <taxon>Bacillati</taxon>
        <taxon>Actinomycetota</taxon>
        <taxon>Actinomycetes</taxon>
        <taxon>Streptosporangiales</taxon>
        <taxon>Streptosporangiaceae</taxon>
        <taxon>Sinosporangium</taxon>
    </lineage>
</organism>
<dbReference type="AlphaFoldDB" id="A0A919V8B0"/>
<dbReference type="Gene3D" id="3.40.50.1110">
    <property type="entry name" value="SGNH hydrolase"/>
    <property type="match status" value="1"/>
</dbReference>
<evidence type="ECO:0000256" key="2">
    <source>
        <dbReference type="PIRSR" id="PIRSR637460-2"/>
    </source>
</evidence>
<dbReference type="SUPFAM" id="SSF52266">
    <property type="entry name" value="SGNH hydrolase"/>
    <property type="match status" value="1"/>
</dbReference>
<feature type="disulfide bond" evidence="2">
    <location>
        <begin position="217"/>
        <end position="272"/>
    </location>
</feature>
<dbReference type="Proteomes" id="UP000606172">
    <property type="component" value="Unassembled WGS sequence"/>
</dbReference>
<feature type="active site" description="Nucleophile" evidence="1">
    <location>
        <position position="40"/>
    </location>
</feature>
<evidence type="ECO:0000313" key="5">
    <source>
        <dbReference type="EMBL" id="GII95955.1"/>
    </source>
</evidence>
<protein>
    <submittedName>
        <fullName evidence="5">Lipase</fullName>
    </submittedName>
</protein>
<name>A0A919V8B0_9ACTN</name>
<comment type="caution">
    <text evidence="5">The sequence shown here is derived from an EMBL/GenBank/DDBJ whole genome shotgun (WGS) entry which is preliminary data.</text>
</comment>
<dbReference type="PANTHER" id="PTHR37981:SF1">
    <property type="entry name" value="SGNH HYDROLASE-TYPE ESTERASE DOMAIN-CONTAINING PROTEIN"/>
    <property type="match status" value="1"/>
</dbReference>
<evidence type="ECO:0000259" key="4">
    <source>
        <dbReference type="Pfam" id="PF13472"/>
    </source>
</evidence>
<dbReference type="InterPro" id="IPR036514">
    <property type="entry name" value="SGNH_hydro_sf"/>
</dbReference>
<keyword evidence="3" id="KW-0732">Signal</keyword>
<keyword evidence="6" id="KW-1185">Reference proteome</keyword>
<feature type="chain" id="PRO_5037402422" evidence="3">
    <location>
        <begin position="26"/>
        <end position="320"/>
    </location>
</feature>
<feature type="domain" description="SGNH hydrolase-type esterase" evidence="4">
    <location>
        <begin position="36"/>
        <end position="303"/>
    </location>
</feature>
<dbReference type="InterPro" id="IPR037460">
    <property type="entry name" value="SEST-like"/>
</dbReference>
<feature type="active site" evidence="1">
    <location>
        <position position="296"/>
    </location>
</feature>
<dbReference type="Pfam" id="PF13472">
    <property type="entry name" value="Lipase_GDSL_2"/>
    <property type="match status" value="1"/>
</dbReference>
<dbReference type="GO" id="GO:0004806">
    <property type="term" value="F:triacylglycerol lipase activity"/>
    <property type="evidence" value="ECO:0007669"/>
    <property type="project" value="TreeGrafter"/>
</dbReference>
<evidence type="ECO:0000256" key="1">
    <source>
        <dbReference type="PIRSR" id="PIRSR637460-1"/>
    </source>
</evidence>
<dbReference type="CDD" id="cd01823">
    <property type="entry name" value="SEST_like"/>
    <property type="match status" value="1"/>
</dbReference>
<feature type="disulfide bond" evidence="2">
    <location>
        <begin position="60"/>
        <end position="86"/>
    </location>
</feature>
<evidence type="ECO:0000256" key="3">
    <source>
        <dbReference type="SAM" id="SignalP"/>
    </source>
</evidence>
<accession>A0A919V8B0</accession>
<reference evidence="5" key="1">
    <citation type="submission" date="2021-01" db="EMBL/GenBank/DDBJ databases">
        <title>Whole genome shotgun sequence of Sinosporangium siamense NBRC 109515.</title>
        <authorList>
            <person name="Komaki H."/>
            <person name="Tamura T."/>
        </authorList>
    </citation>
    <scope>NUCLEOTIDE SEQUENCE</scope>
    <source>
        <strain evidence="5">NBRC 109515</strain>
    </source>
</reference>
<dbReference type="InterPro" id="IPR013830">
    <property type="entry name" value="SGNH_hydro"/>
</dbReference>
<evidence type="ECO:0000313" key="6">
    <source>
        <dbReference type="Proteomes" id="UP000606172"/>
    </source>
</evidence>